<sequence>MATESSKIIQPQTVDSSLGGPNPLIRTDIDTSAPFESVKEKASRFNNMGFWKPARLKPSSMRLMLSGGSRYIYRGPVYIKLDIAQDLLRPVDQYLLEGLKRFEYAIAVIA</sequence>
<organism evidence="2 3">
    <name type="scientific">Striga asiatica</name>
    <name type="common">Asiatic witchweed</name>
    <name type="synonym">Buchnera asiatica</name>
    <dbReference type="NCBI Taxonomy" id="4170"/>
    <lineage>
        <taxon>Eukaryota</taxon>
        <taxon>Viridiplantae</taxon>
        <taxon>Streptophyta</taxon>
        <taxon>Embryophyta</taxon>
        <taxon>Tracheophyta</taxon>
        <taxon>Spermatophyta</taxon>
        <taxon>Magnoliopsida</taxon>
        <taxon>eudicotyledons</taxon>
        <taxon>Gunneridae</taxon>
        <taxon>Pentapetalae</taxon>
        <taxon>asterids</taxon>
        <taxon>lamiids</taxon>
        <taxon>Lamiales</taxon>
        <taxon>Orobanchaceae</taxon>
        <taxon>Buchnereae</taxon>
        <taxon>Striga</taxon>
    </lineage>
</organism>
<proteinExistence type="predicted"/>
<feature type="region of interest" description="Disordered" evidence="1">
    <location>
        <begin position="1"/>
        <end position="22"/>
    </location>
</feature>
<comment type="caution">
    <text evidence="2">The sequence shown here is derived from an EMBL/GenBank/DDBJ whole genome shotgun (WGS) entry which is preliminary data.</text>
</comment>
<name>A0A5A7PLB8_STRAF</name>
<reference evidence="3" key="1">
    <citation type="journal article" date="2019" name="Curr. Biol.">
        <title>Genome Sequence of Striga asiatica Provides Insight into the Evolution of Plant Parasitism.</title>
        <authorList>
            <person name="Yoshida S."/>
            <person name="Kim S."/>
            <person name="Wafula E.K."/>
            <person name="Tanskanen J."/>
            <person name="Kim Y.M."/>
            <person name="Honaas L."/>
            <person name="Yang Z."/>
            <person name="Spallek T."/>
            <person name="Conn C.E."/>
            <person name="Ichihashi Y."/>
            <person name="Cheong K."/>
            <person name="Cui S."/>
            <person name="Der J.P."/>
            <person name="Gundlach H."/>
            <person name="Jiao Y."/>
            <person name="Hori C."/>
            <person name="Ishida J.K."/>
            <person name="Kasahara H."/>
            <person name="Kiba T."/>
            <person name="Kim M.S."/>
            <person name="Koo N."/>
            <person name="Laohavisit A."/>
            <person name="Lee Y.H."/>
            <person name="Lumba S."/>
            <person name="McCourt P."/>
            <person name="Mortimer J.C."/>
            <person name="Mutuku J.M."/>
            <person name="Nomura T."/>
            <person name="Sasaki-Sekimoto Y."/>
            <person name="Seto Y."/>
            <person name="Wang Y."/>
            <person name="Wakatake T."/>
            <person name="Sakakibara H."/>
            <person name="Demura T."/>
            <person name="Yamaguchi S."/>
            <person name="Yoneyama K."/>
            <person name="Manabe R.I."/>
            <person name="Nelson D.C."/>
            <person name="Schulman A.H."/>
            <person name="Timko M.P."/>
            <person name="dePamphilis C.W."/>
            <person name="Choi D."/>
            <person name="Shirasu K."/>
        </authorList>
    </citation>
    <scope>NUCLEOTIDE SEQUENCE [LARGE SCALE GENOMIC DNA]</scope>
    <source>
        <strain evidence="3">cv. UVA1</strain>
    </source>
</reference>
<keyword evidence="3" id="KW-1185">Reference proteome</keyword>
<dbReference type="OrthoDB" id="649232at2759"/>
<feature type="compositionally biased region" description="Polar residues" evidence="1">
    <location>
        <begin position="1"/>
        <end position="16"/>
    </location>
</feature>
<gene>
    <name evidence="2" type="ORF">STAS_09224</name>
</gene>
<accession>A0A5A7PLB8</accession>
<dbReference type="AlphaFoldDB" id="A0A5A7PLB8"/>
<dbReference type="EMBL" id="BKCP01004672">
    <property type="protein sequence ID" value="GER33117.1"/>
    <property type="molecule type" value="Genomic_DNA"/>
</dbReference>
<evidence type="ECO:0000256" key="1">
    <source>
        <dbReference type="SAM" id="MobiDB-lite"/>
    </source>
</evidence>
<dbReference type="Proteomes" id="UP000325081">
    <property type="component" value="Unassembled WGS sequence"/>
</dbReference>
<evidence type="ECO:0000313" key="2">
    <source>
        <dbReference type="EMBL" id="GER33117.1"/>
    </source>
</evidence>
<protein>
    <submittedName>
        <fullName evidence="2">RNA polymerase sigma factor SigA</fullName>
    </submittedName>
</protein>
<evidence type="ECO:0000313" key="3">
    <source>
        <dbReference type="Proteomes" id="UP000325081"/>
    </source>
</evidence>